<name>A0AA88NII2_CHASR</name>
<dbReference type="GO" id="GO:0005886">
    <property type="term" value="C:plasma membrane"/>
    <property type="evidence" value="ECO:0007669"/>
    <property type="project" value="TreeGrafter"/>
</dbReference>
<dbReference type="GO" id="GO:0061809">
    <property type="term" value="F:NAD+ nucleosidase activity, cyclic ADP-ribose generating"/>
    <property type="evidence" value="ECO:0007669"/>
    <property type="project" value="UniProtKB-EC"/>
</dbReference>
<dbReference type="EC" id="3.2.2.6" evidence="2"/>
<evidence type="ECO:0000256" key="5">
    <source>
        <dbReference type="ARBA" id="ARBA00023027"/>
    </source>
</evidence>
<dbReference type="GO" id="GO:0030890">
    <property type="term" value="P:positive regulation of B cell proliferation"/>
    <property type="evidence" value="ECO:0007669"/>
    <property type="project" value="TreeGrafter"/>
</dbReference>
<dbReference type="GO" id="GO:0016849">
    <property type="term" value="F:phosphorus-oxygen lyase activity"/>
    <property type="evidence" value="ECO:0007669"/>
    <property type="project" value="TreeGrafter"/>
</dbReference>
<keyword evidence="6" id="KW-1015">Disulfide bond</keyword>
<gene>
    <name evidence="7" type="ORF">Q5P01_004279</name>
</gene>
<evidence type="ECO:0000313" key="8">
    <source>
        <dbReference type="Proteomes" id="UP001187415"/>
    </source>
</evidence>
<reference evidence="7" key="1">
    <citation type="submission" date="2023-07" db="EMBL/GenBank/DDBJ databases">
        <title>Chromosome-level Genome Assembly of Striped Snakehead (Channa striata).</title>
        <authorList>
            <person name="Liu H."/>
        </authorList>
    </citation>
    <scope>NUCLEOTIDE SEQUENCE</scope>
    <source>
        <strain evidence="7">Gz</strain>
        <tissue evidence="7">Muscle</tissue>
    </source>
</reference>
<keyword evidence="5" id="KW-0520">NAD</keyword>
<keyword evidence="8" id="KW-1185">Reference proteome</keyword>
<accession>A0AA88NII2</accession>
<comment type="similarity">
    <text evidence="1">Belongs to the ADP-ribosyl cyclase family.</text>
</comment>
<dbReference type="SUPFAM" id="SSF52309">
    <property type="entry name" value="N-(deoxy)ribosyltransferase-like"/>
    <property type="match status" value="1"/>
</dbReference>
<dbReference type="Gene3D" id="1.20.82.10">
    <property type="entry name" value="ADP Ribosyl Cyclase, Chain A, domain 1"/>
    <property type="match status" value="2"/>
</dbReference>
<protein>
    <recommendedName>
        <fullName evidence="2">ADP-ribosyl cyclase/cyclic ADP-ribose hydrolase</fullName>
        <ecNumber evidence="2">3.2.2.6</ecNumber>
    </recommendedName>
</protein>
<dbReference type="PANTHER" id="PTHR10912">
    <property type="entry name" value="ADP-RIBOSYL CYCLASE"/>
    <property type="match status" value="1"/>
</dbReference>
<evidence type="ECO:0000256" key="3">
    <source>
        <dbReference type="ARBA" id="ARBA00022679"/>
    </source>
</evidence>
<evidence type="ECO:0000256" key="4">
    <source>
        <dbReference type="ARBA" id="ARBA00022801"/>
    </source>
</evidence>
<evidence type="ECO:0000256" key="1">
    <source>
        <dbReference type="ARBA" id="ARBA00005406"/>
    </source>
</evidence>
<comment type="caution">
    <text evidence="7">The sequence shown here is derived from an EMBL/GenBank/DDBJ whole genome shotgun (WGS) entry which is preliminary data.</text>
</comment>
<evidence type="ECO:0000313" key="7">
    <source>
        <dbReference type="EMBL" id="KAK2859659.1"/>
    </source>
</evidence>
<dbReference type="InterPro" id="IPR003193">
    <property type="entry name" value="ADP-ribosyl_cyclase"/>
</dbReference>
<sequence>MRGGSRSPDKRRRKCLIVAAVLAALLLVAVLALALGLARRQDPDAFQQTFLRRCEAFKGYDCQNVWEAFTRAYVGRDPCRVPAEAYDPLIAAVPFVPACNRMMFWSKTSHVVHDFTEKKNCFITLEDTLLGFVLNNLTWCGKEGSRETFTTMCPSWRDCENNSVGSFWNRASAAFADVACGDVTAMLNGSLSTPFSSASIFGKIEDKLHERLSKRFAKRAARRITYGCKEVAQSRIQECSSNPETPCGDCW</sequence>
<keyword evidence="4" id="KW-0378">Hydrolase</keyword>
<dbReference type="GO" id="GO:0016740">
    <property type="term" value="F:transferase activity"/>
    <property type="evidence" value="ECO:0007669"/>
    <property type="project" value="UniProtKB-KW"/>
</dbReference>
<organism evidence="7 8">
    <name type="scientific">Channa striata</name>
    <name type="common">Snakehead murrel</name>
    <name type="synonym">Ophicephalus striatus</name>
    <dbReference type="NCBI Taxonomy" id="64152"/>
    <lineage>
        <taxon>Eukaryota</taxon>
        <taxon>Metazoa</taxon>
        <taxon>Chordata</taxon>
        <taxon>Craniata</taxon>
        <taxon>Vertebrata</taxon>
        <taxon>Euteleostomi</taxon>
        <taxon>Actinopterygii</taxon>
        <taxon>Neopterygii</taxon>
        <taxon>Teleostei</taxon>
        <taxon>Neoteleostei</taxon>
        <taxon>Acanthomorphata</taxon>
        <taxon>Anabantaria</taxon>
        <taxon>Anabantiformes</taxon>
        <taxon>Channoidei</taxon>
        <taxon>Channidae</taxon>
        <taxon>Channa</taxon>
    </lineage>
</organism>
<proteinExistence type="inferred from homology"/>
<dbReference type="Pfam" id="PF02267">
    <property type="entry name" value="Rib_hydrolayse"/>
    <property type="match status" value="1"/>
</dbReference>
<dbReference type="Proteomes" id="UP001187415">
    <property type="component" value="Unassembled WGS sequence"/>
</dbReference>
<dbReference type="EMBL" id="JAUPFM010000002">
    <property type="protein sequence ID" value="KAK2859659.1"/>
    <property type="molecule type" value="Genomic_DNA"/>
</dbReference>
<dbReference type="PANTHER" id="PTHR10912:SF9">
    <property type="entry name" value="ADP-RIBOSYL CYCLASE_CYCLIC ADP-RIBOSE HYDROLASE"/>
    <property type="match status" value="1"/>
</dbReference>
<keyword evidence="3" id="KW-0808">Transferase</keyword>
<evidence type="ECO:0000256" key="2">
    <source>
        <dbReference type="ARBA" id="ARBA00011982"/>
    </source>
</evidence>
<dbReference type="AlphaFoldDB" id="A0AA88NII2"/>
<evidence type="ECO:0000256" key="6">
    <source>
        <dbReference type="ARBA" id="ARBA00023157"/>
    </source>
</evidence>